<dbReference type="GO" id="GO:0008658">
    <property type="term" value="F:penicillin binding"/>
    <property type="evidence" value="ECO:0007669"/>
    <property type="project" value="InterPro"/>
</dbReference>
<keyword evidence="1" id="KW-0472">Membrane</keyword>
<accession>A0A4R2TNE2</accession>
<name>A0A4R2TNE2_9FIRM</name>
<feature type="domain" description="Penicillin-binding protein transpeptidase" evidence="2">
    <location>
        <begin position="157"/>
        <end position="461"/>
    </location>
</feature>
<organism evidence="4 5">
    <name type="scientific">Serpentinicella alkaliphila</name>
    <dbReference type="NCBI Taxonomy" id="1734049"/>
    <lineage>
        <taxon>Bacteria</taxon>
        <taxon>Bacillati</taxon>
        <taxon>Bacillota</taxon>
        <taxon>Clostridia</taxon>
        <taxon>Peptostreptococcales</taxon>
        <taxon>Natronincolaceae</taxon>
        <taxon>Serpentinicella</taxon>
    </lineage>
</organism>
<dbReference type="Gene3D" id="3.40.710.10">
    <property type="entry name" value="DD-peptidase/beta-lactamase superfamily"/>
    <property type="match status" value="1"/>
</dbReference>
<dbReference type="PANTHER" id="PTHR30627">
    <property type="entry name" value="PEPTIDOGLYCAN D,D-TRANSPEPTIDASE"/>
    <property type="match status" value="1"/>
</dbReference>
<protein>
    <submittedName>
        <fullName evidence="4">Peptidoglycan glycosyltransferase</fullName>
    </submittedName>
</protein>
<dbReference type="InterPro" id="IPR050515">
    <property type="entry name" value="Beta-lactam/transpept"/>
</dbReference>
<evidence type="ECO:0000256" key="1">
    <source>
        <dbReference type="SAM" id="Phobius"/>
    </source>
</evidence>
<dbReference type="GO" id="GO:0071972">
    <property type="term" value="F:peptidoglycan L,D-transpeptidase activity"/>
    <property type="evidence" value="ECO:0007669"/>
    <property type="project" value="TreeGrafter"/>
</dbReference>
<feature type="transmembrane region" description="Helical" evidence="1">
    <location>
        <begin position="12"/>
        <end position="32"/>
    </location>
</feature>
<reference evidence="4 5" key="1">
    <citation type="submission" date="2019-03" db="EMBL/GenBank/DDBJ databases">
        <title>Genomic Encyclopedia of Type Strains, Phase IV (KMG-IV): sequencing the most valuable type-strain genomes for metagenomic binning, comparative biology and taxonomic classification.</title>
        <authorList>
            <person name="Goeker M."/>
        </authorList>
    </citation>
    <scope>NUCLEOTIDE SEQUENCE [LARGE SCALE GENOMIC DNA]</scope>
    <source>
        <strain evidence="4 5">DSM 100013</strain>
    </source>
</reference>
<dbReference type="InterPro" id="IPR012338">
    <property type="entry name" value="Beta-lactam/transpept-like"/>
</dbReference>
<keyword evidence="5" id="KW-1185">Reference proteome</keyword>
<dbReference type="Gene3D" id="3.90.1310.10">
    <property type="entry name" value="Penicillin-binding protein 2a (Domain 2)"/>
    <property type="match status" value="1"/>
</dbReference>
<gene>
    <name evidence="4" type="ORF">EDD79_101356</name>
</gene>
<keyword evidence="1" id="KW-1133">Transmembrane helix</keyword>
<feature type="domain" description="Penicillin binding protein A dimerisation" evidence="3">
    <location>
        <begin position="56"/>
        <end position="135"/>
    </location>
</feature>
<evidence type="ECO:0000259" key="3">
    <source>
        <dbReference type="Pfam" id="PF21922"/>
    </source>
</evidence>
<dbReference type="EMBL" id="SLYC01000013">
    <property type="protein sequence ID" value="TCQ02775.1"/>
    <property type="molecule type" value="Genomic_DNA"/>
</dbReference>
<dbReference type="Pfam" id="PF21922">
    <property type="entry name" value="PBP_dimer_2"/>
    <property type="match status" value="1"/>
</dbReference>
<dbReference type="InterPro" id="IPR054120">
    <property type="entry name" value="PBPA_dimer"/>
</dbReference>
<dbReference type="InterPro" id="IPR001460">
    <property type="entry name" value="PCN-bd_Tpept"/>
</dbReference>
<dbReference type="InterPro" id="IPR036138">
    <property type="entry name" value="PBP_dimer_sf"/>
</dbReference>
<sequence length="469" mass="51631">MKADFNKRIIHLIIFSSLLFLSMIVYLTYFQLITGPRIVDNPYNKRQWAREDNTIRGFIYDRNGVELATTEVVDGTPVRKYPFERIYSHVIGYSSKQYGKYGIENYYNDTLMAIGDSTVARIREQLSGEMIRGNHLVLTIDHELQKTAERLLRGKKGSIVAINPSNGEVLAMVSKPDFSPVNLNQQWEGLINDERSPLINRSLAGLYPPGSTYKVIMASAVLENLSIVNTEHNCTGSIIIDGYELSDYGRTAHGLVDLTRSLVVSCNSSFAQMALELGTRRVVNVSNRFFMGRTINSDMPLRQSRIPQEDDIPTTELGAIAIGQGRLLMTPMHMALVAAAIGNDGVMVEPYIVREVQNFNGRVLQRGGGQSHRVVSDDIARQVKEMMVAVVSQGTGRNARIQGVRVAGKTGTAQTAGGADHSLFIGFAPEDNPKIAIAVILENEGKSGGQAAAPIAREMMQLGLRRGGE</sequence>
<comment type="caution">
    <text evidence="4">The sequence shown here is derived from an EMBL/GenBank/DDBJ whole genome shotgun (WGS) entry which is preliminary data.</text>
</comment>
<keyword evidence="1" id="KW-0812">Transmembrane</keyword>
<dbReference type="AlphaFoldDB" id="A0A4R2TNE2"/>
<dbReference type="SUPFAM" id="SSF56519">
    <property type="entry name" value="Penicillin binding protein dimerisation domain"/>
    <property type="match status" value="1"/>
</dbReference>
<dbReference type="PANTHER" id="PTHR30627:SF24">
    <property type="entry name" value="PENICILLIN-BINDING PROTEIN 4B"/>
    <property type="match status" value="1"/>
</dbReference>
<evidence type="ECO:0000313" key="5">
    <source>
        <dbReference type="Proteomes" id="UP000295504"/>
    </source>
</evidence>
<dbReference type="RefSeq" id="WP_243098209.1">
    <property type="nucleotide sequence ID" value="NZ_CP058648.1"/>
</dbReference>
<keyword evidence="4" id="KW-0808">Transferase</keyword>
<dbReference type="GO" id="GO:0016740">
    <property type="term" value="F:transferase activity"/>
    <property type="evidence" value="ECO:0007669"/>
    <property type="project" value="UniProtKB-KW"/>
</dbReference>
<evidence type="ECO:0000313" key="4">
    <source>
        <dbReference type="EMBL" id="TCQ02775.1"/>
    </source>
</evidence>
<dbReference type="GO" id="GO:0005886">
    <property type="term" value="C:plasma membrane"/>
    <property type="evidence" value="ECO:0007669"/>
    <property type="project" value="TreeGrafter"/>
</dbReference>
<proteinExistence type="predicted"/>
<dbReference type="Proteomes" id="UP000295504">
    <property type="component" value="Unassembled WGS sequence"/>
</dbReference>
<dbReference type="SUPFAM" id="SSF56601">
    <property type="entry name" value="beta-lactamase/transpeptidase-like"/>
    <property type="match status" value="1"/>
</dbReference>
<dbReference type="Pfam" id="PF00905">
    <property type="entry name" value="Transpeptidase"/>
    <property type="match status" value="1"/>
</dbReference>
<dbReference type="GO" id="GO:0071555">
    <property type="term" value="P:cell wall organization"/>
    <property type="evidence" value="ECO:0007669"/>
    <property type="project" value="TreeGrafter"/>
</dbReference>
<evidence type="ECO:0000259" key="2">
    <source>
        <dbReference type="Pfam" id="PF00905"/>
    </source>
</evidence>